<dbReference type="GO" id="GO:0004222">
    <property type="term" value="F:metalloendopeptidase activity"/>
    <property type="evidence" value="ECO:0007669"/>
    <property type="project" value="InterPro"/>
</dbReference>
<keyword evidence="5 11" id="KW-0812">Transmembrane</keyword>
<evidence type="ECO:0000256" key="10">
    <source>
        <dbReference type="ARBA" id="ARBA00023136"/>
    </source>
</evidence>
<dbReference type="GO" id="GO:0016020">
    <property type="term" value="C:membrane"/>
    <property type="evidence" value="ECO:0007669"/>
    <property type="project" value="UniProtKB-SubCell"/>
</dbReference>
<evidence type="ECO:0000256" key="1">
    <source>
        <dbReference type="ARBA" id="ARBA00001947"/>
    </source>
</evidence>
<keyword evidence="4 13" id="KW-0645">Protease</keyword>
<dbReference type="Proteomes" id="UP000297654">
    <property type="component" value="Unassembled WGS sequence"/>
</dbReference>
<evidence type="ECO:0000256" key="8">
    <source>
        <dbReference type="ARBA" id="ARBA00022989"/>
    </source>
</evidence>
<feature type="transmembrane region" description="Helical" evidence="11">
    <location>
        <begin position="452"/>
        <end position="473"/>
    </location>
</feature>
<keyword evidence="6" id="KW-0378">Hydrolase</keyword>
<comment type="cofactor">
    <cofactor evidence="1">
        <name>Zn(2+)</name>
        <dbReference type="ChEBI" id="CHEBI:29105"/>
    </cofactor>
</comment>
<dbReference type="InterPro" id="IPR041489">
    <property type="entry name" value="PDZ_6"/>
</dbReference>
<dbReference type="SMART" id="SM00228">
    <property type="entry name" value="PDZ"/>
    <property type="match status" value="1"/>
</dbReference>
<dbReference type="InterPro" id="IPR008915">
    <property type="entry name" value="Peptidase_M50"/>
</dbReference>
<keyword evidence="14" id="KW-1185">Reference proteome</keyword>
<keyword evidence="7" id="KW-0862">Zinc</keyword>
<evidence type="ECO:0000256" key="9">
    <source>
        <dbReference type="ARBA" id="ARBA00023049"/>
    </source>
</evidence>
<evidence type="ECO:0000256" key="3">
    <source>
        <dbReference type="ARBA" id="ARBA00007931"/>
    </source>
</evidence>
<organism evidence="13 14">
    <name type="scientific">Cryobacterium luteum</name>
    <dbReference type="NCBI Taxonomy" id="1424661"/>
    <lineage>
        <taxon>Bacteria</taxon>
        <taxon>Bacillati</taxon>
        <taxon>Actinomycetota</taxon>
        <taxon>Actinomycetes</taxon>
        <taxon>Micrococcales</taxon>
        <taxon>Microbacteriaceae</taxon>
        <taxon>Cryobacterium</taxon>
    </lineage>
</organism>
<dbReference type="Gene3D" id="2.30.42.10">
    <property type="match status" value="1"/>
</dbReference>
<accession>A0A5F0DCD2</accession>
<protein>
    <submittedName>
        <fullName evidence="13">RIP metalloprotease</fullName>
    </submittedName>
</protein>
<dbReference type="InterPro" id="IPR036034">
    <property type="entry name" value="PDZ_sf"/>
</dbReference>
<evidence type="ECO:0000256" key="7">
    <source>
        <dbReference type="ARBA" id="ARBA00022833"/>
    </source>
</evidence>
<feature type="transmembrane region" description="Helical" evidence="11">
    <location>
        <begin position="405"/>
        <end position="431"/>
    </location>
</feature>
<dbReference type="Pfam" id="PF17820">
    <property type="entry name" value="PDZ_6"/>
    <property type="match status" value="1"/>
</dbReference>
<reference evidence="13 14" key="1">
    <citation type="submission" date="2019-03" db="EMBL/GenBank/DDBJ databases">
        <title>Genomics of glacier-inhabiting Cryobacterium strains.</title>
        <authorList>
            <person name="Liu Q."/>
            <person name="Xin Y.-H."/>
        </authorList>
    </citation>
    <scope>NUCLEOTIDE SEQUENCE [LARGE SCALE GENOMIC DNA]</scope>
    <source>
        <strain evidence="13 14">Hh15</strain>
    </source>
</reference>
<evidence type="ECO:0000256" key="4">
    <source>
        <dbReference type="ARBA" id="ARBA00022670"/>
    </source>
</evidence>
<feature type="domain" description="PDZ" evidence="12">
    <location>
        <begin position="196"/>
        <end position="273"/>
    </location>
</feature>
<keyword evidence="10 11" id="KW-0472">Membrane</keyword>
<dbReference type="InterPro" id="IPR004387">
    <property type="entry name" value="Pept_M50_Zn"/>
</dbReference>
<name>A0A5F0DCD2_9MICO</name>
<dbReference type="InterPro" id="IPR001478">
    <property type="entry name" value="PDZ"/>
</dbReference>
<feature type="transmembrane region" description="Helical" evidence="11">
    <location>
        <begin position="168"/>
        <end position="193"/>
    </location>
</feature>
<dbReference type="Pfam" id="PF02163">
    <property type="entry name" value="Peptidase_M50"/>
    <property type="match status" value="1"/>
</dbReference>
<comment type="caution">
    <text evidence="13">The sequence shown here is derived from an EMBL/GenBank/DDBJ whole genome shotgun (WGS) entry which is preliminary data.</text>
</comment>
<dbReference type="SUPFAM" id="SSF50156">
    <property type="entry name" value="PDZ domain-like"/>
    <property type="match status" value="1"/>
</dbReference>
<proteinExistence type="inferred from homology"/>
<dbReference type="OrthoDB" id="9782003at2"/>
<sequence length="483" mass="50720">MRPLIGRSARTASRFAAWCGYSTTVETVLLFILGVAIVVVGLAVSIGLHEIGHLVPAKLFGVKVTQYMIGFGPTLWSRTKGETEYGVKAIPMGGYIAMIGMFPPSKKGGAPRSTTTGFFDQMVQEGAPEKKSSALSTLVDDARQASAETIGDGEDHRAFYQLPVYKRVIIMLGGPTMNLLIAIVMFAILLMGFGTPQISTTVGSVSKCVLPASSDRQTCETTDEASPGAAAGLQPGDRLVSIGGTVITSWEESTDVIRSAPGRTLAVVVERDGANMDLSLTPKLTERYIYTAAEKIKTDASGTLLTEEVGFVGIGAASELVPQPATAVLPAVGDNIGGVAHMILNLPDRLVAVANAAFGPGERDLNGPISVVGVGRVAGEIASIDTIPVATKVASMFQLLGSLNIALFVFNLVPLLPLDGGHVAGALWEGIRRFFAKLFKRPDPGPVDMAKLMPLTLAVVILLGGMSLLLIYADIVKPINLFG</sequence>
<feature type="transmembrane region" description="Helical" evidence="11">
    <location>
        <begin position="28"/>
        <end position="48"/>
    </location>
</feature>
<dbReference type="AlphaFoldDB" id="A0A5F0DCD2"/>
<dbReference type="CDD" id="cd06163">
    <property type="entry name" value="S2P-M50_PDZ_RseP-like"/>
    <property type="match status" value="1"/>
</dbReference>
<evidence type="ECO:0000256" key="2">
    <source>
        <dbReference type="ARBA" id="ARBA00004141"/>
    </source>
</evidence>
<comment type="similarity">
    <text evidence="3">Belongs to the peptidase M50B family.</text>
</comment>
<evidence type="ECO:0000313" key="14">
    <source>
        <dbReference type="Proteomes" id="UP000297654"/>
    </source>
</evidence>
<dbReference type="PANTHER" id="PTHR42837:SF2">
    <property type="entry name" value="MEMBRANE METALLOPROTEASE ARASP2, CHLOROPLASTIC-RELATED"/>
    <property type="match status" value="1"/>
</dbReference>
<dbReference type="GO" id="GO:0006508">
    <property type="term" value="P:proteolysis"/>
    <property type="evidence" value="ECO:0007669"/>
    <property type="project" value="UniProtKB-KW"/>
</dbReference>
<keyword evidence="8 11" id="KW-1133">Transmembrane helix</keyword>
<gene>
    <name evidence="13" type="ORF">E3O10_04060</name>
</gene>
<evidence type="ECO:0000256" key="5">
    <source>
        <dbReference type="ARBA" id="ARBA00022692"/>
    </source>
</evidence>
<dbReference type="CDD" id="cd23081">
    <property type="entry name" value="cpPDZ_EcRseP-like"/>
    <property type="match status" value="1"/>
</dbReference>
<evidence type="ECO:0000256" key="6">
    <source>
        <dbReference type="ARBA" id="ARBA00022801"/>
    </source>
</evidence>
<comment type="subcellular location">
    <subcellularLocation>
        <location evidence="2">Membrane</location>
        <topology evidence="2">Multi-pass membrane protein</topology>
    </subcellularLocation>
</comment>
<evidence type="ECO:0000259" key="12">
    <source>
        <dbReference type="SMART" id="SM00228"/>
    </source>
</evidence>
<evidence type="ECO:0000256" key="11">
    <source>
        <dbReference type="SAM" id="Phobius"/>
    </source>
</evidence>
<keyword evidence="9 13" id="KW-0482">Metalloprotease</keyword>
<dbReference type="PANTHER" id="PTHR42837">
    <property type="entry name" value="REGULATOR OF SIGMA-E PROTEASE RSEP"/>
    <property type="match status" value="1"/>
</dbReference>
<dbReference type="EMBL" id="SOFF01000012">
    <property type="protein sequence ID" value="TFB93445.1"/>
    <property type="molecule type" value="Genomic_DNA"/>
</dbReference>
<evidence type="ECO:0000313" key="13">
    <source>
        <dbReference type="EMBL" id="TFB93445.1"/>
    </source>
</evidence>